<reference evidence="1" key="1">
    <citation type="submission" date="2022-08" db="EMBL/GenBank/DDBJ databases">
        <authorList>
            <person name="Gutierrez-Valencia J."/>
        </authorList>
    </citation>
    <scope>NUCLEOTIDE SEQUENCE</scope>
</reference>
<organism evidence="1 2">
    <name type="scientific">Linum tenue</name>
    <dbReference type="NCBI Taxonomy" id="586396"/>
    <lineage>
        <taxon>Eukaryota</taxon>
        <taxon>Viridiplantae</taxon>
        <taxon>Streptophyta</taxon>
        <taxon>Embryophyta</taxon>
        <taxon>Tracheophyta</taxon>
        <taxon>Spermatophyta</taxon>
        <taxon>Magnoliopsida</taxon>
        <taxon>eudicotyledons</taxon>
        <taxon>Gunneridae</taxon>
        <taxon>Pentapetalae</taxon>
        <taxon>rosids</taxon>
        <taxon>fabids</taxon>
        <taxon>Malpighiales</taxon>
        <taxon>Linaceae</taxon>
        <taxon>Linum</taxon>
    </lineage>
</organism>
<comment type="caution">
    <text evidence="1">The sequence shown here is derived from an EMBL/GenBank/DDBJ whole genome shotgun (WGS) entry which is preliminary data.</text>
</comment>
<protein>
    <submittedName>
        <fullName evidence="1">Uncharacterized protein</fullName>
    </submittedName>
</protein>
<dbReference type="EMBL" id="CAMGYJ010000003">
    <property type="protein sequence ID" value="CAI0396432.1"/>
    <property type="molecule type" value="Genomic_DNA"/>
</dbReference>
<gene>
    <name evidence="1" type="ORF">LITE_LOCUS9113</name>
</gene>
<evidence type="ECO:0000313" key="2">
    <source>
        <dbReference type="Proteomes" id="UP001154282"/>
    </source>
</evidence>
<name>A0AAV0IG20_9ROSI</name>
<accession>A0AAV0IG20</accession>
<dbReference type="Proteomes" id="UP001154282">
    <property type="component" value="Unassembled WGS sequence"/>
</dbReference>
<keyword evidence="2" id="KW-1185">Reference proteome</keyword>
<sequence>MCFNYGYKEGNINISHQTSSTARDGNQGLSKLKGSTNLLKWKLQYASFGIAGNAVDVEQEQITAIDAPYGLWYARGTQHWNGK</sequence>
<evidence type="ECO:0000313" key="1">
    <source>
        <dbReference type="EMBL" id="CAI0396432.1"/>
    </source>
</evidence>
<proteinExistence type="predicted"/>
<dbReference type="AlphaFoldDB" id="A0AAV0IG20"/>